<dbReference type="Proteomes" id="UP000001811">
    <property type="component" value="Chromosome 12"/>
</dbReference>
<evidence type="ECO:0000256" key="1">
    <source>
        <dbReference type="SAM" id="MobiDB-lite"/>
    </source>
</evidence>
<name>A0A5F9DD02_RABIT</name>
<feature type="region of interest" description="Disordered" evidence="1">
    <location>
        <begin position="1"/>
        <end position="58"/>
    </location>
</feature>
<protein>
    <submittedName>
        <fullName evidence="2">Uncharacterized protein</fullName>
    </submittedName>
</protein>
<dbReference type="AlphaFoldDB" id="A0A5F9DD02"/>
<dbReference type="Ensembl" id="ENSOCUT00000058548.1">
    <property type="protein sequence ID" value="ENSOCUP00000043191.1"/>
    <property type="gene ID" value="ENSOCUG00000033572.1"/>
</dbReference>
<accession>A0A5F9DD02</accession>
<reference evidence="2 3" key="1">
    <citation type="journal article" date="2011" name="Nature">
        <title>A high-resolution map of human evolutionary constraint using 29 mammals.</title>
        <authorList>
            <person name="Lindblad-Toh K."/>
            <person name="Garber M."/>
            <person name="Zuk O."/>
            <person name="Lin M.F."/>
            <person name="Parker B.J."/>
            <person name="Washietl S."/>
            <person name="Kheradpour P."/>
            <person name="Ernst J."/>
            <person name="Jordan G."/>
            <person name="Mauceli E."/>
            <person name="Ward L.D."/>
            <person name="Lowe C.B."/>
            <person name="Holloway A.K."/>
            <person name="Clamp M."/>
            <person name="Gnerre S."/>
            <person name="Alfoldi J."/>
            <person name="Beal K."/>
            <person name="Chang J."/>
            <person name="Clawson H."/>
            <person name="Cuff J."/>
            <person name="Di Palma F."/>
            <person name="Fitzgerald S."/>
            <person name="Flicek P."/>
            <person name="Guttman M."/>
            <person name="Hubisz M.J."/>
            <person name="Jaffe D.B."/>
            <person name="Jungreis I."/>
            <person name="Kent W.J."/>
            <person name="Kostka D."/>
            <person name="Lara M."/>
            <person name="Martins A.L."/>
            <person name="Massingham T."/>
            <person name="Moltke I."/>
            <person name="Raney B.J."/>
            <person name="Rasmussen M.D."/>
            <person name="Robinson J."/>
            <person name="Stark A."/>
            <person name="Vilella A.J."/>
            <person name="Wen J."/>
            <person name="Xie X."/>
            <person name="Zody M.C."/>
            <person name="Baldwin J."/>
            <person name="Bloom T."/>
            <person name="Chin C.W."/>
            <person name="Heiman D."/>
            <person name="Nicol R."/>
            <person name="Nusbaum C."/>
            <person name="Young S."/>
            <person name="Wilkinson J."/>
            <person name="Worley K.C."/>
            <person name="Kovar C.L."/>
            <person name="Muzny D.M."/>
            <person name="Gibbs R.A."/>
            <person name="Cree A."/>
            <person name="Dihn H.H."/>
            <person name="Fowler G."/>
            <person name="Jhangiani S."/>
            <person name="Joshi V."/>
            <person name="Lee S."/>
            <person name="Lewis L.R."/>
            <person name="Nazareth L.V."/>
            <person name="Okwuonu G."/>
            <person name="Santibanez J."/>
            <person name="Warren W.C."/>
            <person name="Mardis E.R."/>
            <person name="Weinstock G.M."/>
            <person name="Wilson R.K."/>
            <person name="Delehaunty K."/>
            <person name="Dooling D."/>
            <person name="Fronik C."/>
            <person name="Fulton L."/>
            <person name="Fulton B."/>
            <person name="Graves T."/>
            <person name="Minx P."/>
            <person name="Sodergren E."/>
            <person name="Birney E."/>
            <person name="Margulies E.H."/>
            <person name="Herrero J."/>
            <person name="Green E.D."/>
            <person name="Haussler D."/>
            <person name="Siepel A."/>
            <person name="Goldman N."/>
            <person name="Pollard K.S."/>
            <person name="Pedersen J.S."/>
            <person name="Lander E.S."/>
            <person name="Kellis M."/>
        </authorList>
    </citation>
    <scope>NUCLEOTIDE SEQUENCE [LARGE SCALE GENOMIC DNA]</scope>
    <source>
        <strain evidence="2 3">Thorbecke inbred</strain>
    </source>
</reference>
<dbReference type="Bgee" id="ENSOCUG00000033572">
    <property type="expression patterns" value="Expressed in autopod skin and 11 other cell types or tissues"/>
</dbReference>
<dbReference type="InParanoid" id="A0A5F9DD02"/>
<evidence type="ECO:0000313" key="3">
    <source>
        <dbReference type="Proteomes" id="UP000001811"/>
    </source>
</evidence>
<sequence>WYRPFGSRRGEAQVPPLPESHAPPVGGPAPGRVQSATTGREQKEAGFGETWHSLHGGQEEKHRLRCQVGLSQRWNCCFQAA</sequence>
<evidence type="ECO:0000313" key="2">
    <source>
        <dbReference type="Ensembl" id="ENSOCUP00000043191.1"/>
    </source>
</evidence>
<proteinExistence type="predicted"/>
<dbReference type="EMBL" id="AAGW02029553">
    <property type="status" value="NOT_ANNOTATED_CDS"/>
    <property type="molecule type" value="Genomic_DNA"/>
</dbReference>
<organism evidence="2 3">
    <name type="scientific">Oryctolagus cuniculus</name>
    <name type="common">Rabbit</name>
    <dbReference type="NCBI Taxonomy" id="9986"/>
    <lineage>
        <taxon>Eukaryota</taxon>
        <taxon>Metazoa</taxon>
        <taxon>Chordata</taxon>
        <taxon>Craniata</taxon>
        <taxon>Vertebrata</taxon>
        <taxon>Euteleostomi</taxon>
        <taxon>Mammalia</taxon>
        <taxon>Eutheria</taxon>
        <taxon>Euarchontoglires</taxon>
        <taxon>Glires</taxon>
        <taxon>Lagomorpha</taxon>
        <taxon>Leporidae</taxon>
        <taxon>Oryctolagus</taxon>
    </lineage>
</organism>
<reference evidence="2" key="2">
    <citation type="submission" date="2025-08" db="UniProtKB">
        <authorList>
            <consortium name="Ensembl"/>
        </authorList>
    </citation>
    <scope>IDENTIFICATION</scope>
    <source>
        <strain evidence="2">Thorbecke</strain>
    </source>
</reference>
<keyword evidence="3" id="KW-1185">Reference proteome</keyword>
<reference evidence="2" key="3">
    <citation type="submission" date="2025-09" db="UniProtKB">
        <authorList>
            <consortium name="Ensembl"/>
        </authorList>
    </citation>
    <scope>IDENTIFICATION</scope>
    <source>
        <strain evidence="2">Thorbecke</strain>
    </source>
</reference>